<dbReference type="GO" id="GO:0061710">
    <property type="term" value="F:L-threonylcarbamoyladenylate synthase"/>
    <property type="evidence" value="ECO:0007669"/>
    <property type="project" value="UniProtKB-EC"/>
</dbReference>
<feature type="binding site" evidence="14">
    <location>
        <position position="72"/>
    </location>
    <ligand>
        <name>L-threonine</name>
        <dbReference type="ChEBI" id="CHEBI:57926"/>
    </ligand>
</feature>
<dbReference type="FunFam" id="3.90.870.10:FF:000008">
    <property type="entry name" value="Threonylcarbamoyl-AMP synthase"/>
    <property type="match status" value="1"/>
</dbReference>
<reference evidence="16" key="2">
    <citation type="submission" date="2020-09" db="EMBL/GenBank/DDBJ databases">
        <authorList>
            <person name="Sun Q."/>
            <person name="Zhou Y."/>
        </authorList>
    </citation>
    <scope>NUCLEOTIDE SEQUENCE</scope>
    <source>
        <strain evidence="16">CGMCC 1.6333</strain>
    </source>
</reference>
<evidence type="ECO:0000256" key="8">
    <source>
        <dbReference type="ARBA" id="ARBA00022695"/>
    </source>
</evidence>
<dbReference type="Pfam" id="PF03481">
    <property type="entry name" value="Sua5_C"/>
    <property type="match status" value="1"/>
</dbReference>
<evidence type="ECO:0000256" key="5">
    <source>
        <dbReference type="ARBA" id="ARBA00022490"/>
    </source>
</evidence>
<keyword evidence="5 13" id="KW-0963">Cytoplasm</keyword>
<evidence type="ECO:0000313" key="17">
    <source>
        <dbReference type="Proteomes" id="UP000618460"/>
    </source>
</evidence>
<keyword evidence="9 13" id="KW-0547">Nucleotide-binding</keyword>
<accession>A0A917TQS6</accession>
<proteinExistence type="inferred from homology"/>
<evidence type="ECO:0000256" key="14">
    <source>
        <dbReference type="PIRSR" id="PIRSR004930-1"/>
    </source>
</evidence>
<dbReference type="FunFam" id="3.40.50.11030:FF:000001">
    <property type="entry name" value="Threonylcarbamoyl-AMP synthase"/>
    <property type="match status" value="1"/>
</dbReference>
<feature type="binding site" evidence="14">
    <location>
        <position position="122"/>
    </location>
    <ligand>
        <name>L-threonine</name>
        <dbReference type="ChEBI" id="CHEBI:57926"/>
    </ligand>
</feature>
<keyword evidence="6 13" id="KW-0808">Transferase</keyword>
<feature type="binding site" evidence="14">
    <location>
        <position position="186"/>
    </location>
    <ligand>
        <name>L-threonine</name>
        <dbReference type="ChEBI" id="CHEBI:57926"/>
    </ligand>
</feature>
<evidence type="ECO:0000256" key="6">
    <source>
        <dbReference type="ARBA" id="ARBA00022679"/>
    </source>
</evidence>
<dbReference type="PANTHER" id="PTHR17490">
    <property type="entry name" value="SUA5"/>
    <property type="match status" value="1"/>
</dbReference>
<name>A0A917TQS6_9BACI</name>
<dbReference type="Pfam" id="PF01300">
    <property type="entry name" value="Sua5_yciO_yrdC"/>
    <property type="match status" value="1"/>
</dbReference>
<gene>
    <name evidence="16" type="ORF">GCM10011351_18440</name>
</gene>
<dbReference type="PROSITE" id="PS51163">
    <property type="entry name" value="YRDC"/>
    <property type="match status" value="1"/>
</dbReference>
<dbReference type="GO" id="GO:0003725">
    <property type="term" value="F:double-stranded RNA binding"/>
    <property type="evidence" value="ECO:0007669"/>
    <property type="project" value="UniProtKB-UniRule"/>
</dbReference>
<dbReference type="InterPro" id="IPR005145">
    <property type="entry name" value="Sua5_C"/>
</dbReference>
<feature type="binding site" evidence="14">
    <location>
        <position position="239"/>
    </location>
    <ligand>
        <name>ATP</name>
        <dbReference type="ChEBI" id="CHEBI:30616"/>
    </ligand>
</feature>
<dbReference type="EMBL" id="BMLG01000008">
    <property type="protein sequence ID" value="GGM32710.1"/>
    <property type="molecule type" value="Genomic_DNA"/>
</dbReference>
<organism evidence="16 17">
    <name type="scientific">Paraliobacillus quinghaiensis</name>
    <dbReference type="NCBI Taxonomy" id="470815"/>
    <lineage>
        <taxon>Bacteria</taxon>
        <taxon>Bacillati</taxon>
        <taxon>Bacillota</taxon>
        <taxon>Bacilli</taxon>
        <taxon>Bacillales</taxon>
        <taxon>Bacillaceae</taxon>
        <taxon>Paraliobacillus</taxon>
    </lineage>
</organism>
<reference evidence="16" key="1">
    <citation type="journal article" date="2014" name="Int. J. Syst. Evol. Microbiol.">
        <title>Complete genome sequence of Corynebacterium casei LMG S-19264T (=DSM 44701T), isolated from a smear-ripened cheese.</title>
        <authorList>
            <consortium name="US DOE Joint Genome Institute (JGI-PGF)"/>
            <person name="Walter F."/>
            <person name="Albersmeier A."/>
            <person name="Kalinowski J."/>
            <person name="Ruckert C."/>
        </authorList>
    </citation>
    <scope>NUCLEOTIDE SEQUENCE</scope>
    <source>
        <strain evidence="16">CGMCC 1.6333</strain>
    </source>
</reference>
<feature type="binding site" evidence="14">
    <location>
        <position position="40"/>
    </location>
    <ligand>
        <name>L-threonine</name>
        <dbReference type="ChEBI" id="CHEBI:57926"/>
    </ligand>
</feature>
<dbReference type="Gene3D" id="3.40.50.11030">
    <property type="entry name" value="Threonylcarbamoyl-AMP synthase, C-terminal domain"/>
    <property type="match status" value="1"/>
</dbReference>
<dbReference type="GO" id="GO:0005737">
    <property type="term" value="C:cytoplasm"/>
    <property type="evidence" value="ECO:0007669"/>
    <property type="project" value="UniProtKB-SubCell"/>
</dbReference>
<keyword evidence="8 13" id="KW-0548">Nucleotidyltransferase</keyword>
<comment type="caution">
    <text evidence="16">The sequence shown here is derived from an EMBL/GenBank/DDBJ whole genome shotgun (WGS) entry which is preliminary data.</text>
</comment>
<evidence type="ECO:0000256" key="7">
    <source>
        <dbReference type="ARBA" id="ARBA00022694"/>
    </source>
</evidence>
<comment type="similarity">
    <text evidence="2 13">Belongs to the SUA5 family.</text>
</comment>
<dbReference type="InterPro" id="IPR006070">
    <property type="entry name" value="Sua5-like_dom"/>
</dbReference>
<evidence type="ECO:0000256" key="9">
    <source>
        <dbReference type="ARBA" id="ARBA00022741"/>
    </source>
</evidence>
<evidence type="ECO:0000256" key="3">
    <source>
        <dbReference type="ARBA" id="ARBA00012584"/>
    </source>
</evidence>
<dbReference type="GO" id="GO:0008033">
    <property type="term" value="P:tRNA processing"/>
    <property type="evidence" value="ECO:0007669"/>
    <property type="project" value="UniProtKB-KW"/>
</dbReference>
<keyword evidence="17" id="KW-1185">Reference proteome</keyword>
<feature type="binding site" evidence="14">
    <location>
        <position position="148"/>
    </location>
    <ligand>
        <name>ATP</name>
        <dbReference type="ChEBI" id="CHEBI:30616"/>
    </ligand>
</feature>
<sequence>MKKETKYWVVANMDENDQQAIEEAATLLKQHEVVAFPTETVYGLGADATNQEAVARIFTAKGRPSDNPLIVHVAHPEQIERYVTEITPLAEKLINAFMPGPITVILPSNGKIAENVTAGLDTIGVRIPDHIVARTLLEKLDLPVAAPSANTSGKPSPTSAIHVYQDLNGKIAGIVDGGPTGVGVESTVVDCTGDLPVILRPGGITQEQIEQVTGIMSVDTTISEQIDQPKAPGMKYNHYEPDAPLWLIDGDETFFQNQIDALTKEGKKVGIMVSQELAMKLDASNVKILGSQDDLKTIAYSLYETLRAFKKTDVDIILSETFIKQGLGQAIMNRLEKAASQKVSP</sequence>
<dbReference type="RefSeq" id="WP_117154869.1">
    <property type="nucleotide sequence ID" value="NZ_BMLG01000008.1"/>
</dbReference>
<dbReference type="InterPro" id="IPR010923">
    <property type="entry name" value="T(6)A37_SUA5"/>
</dbReference>
<evidence type="ECO:0000259" key="15">
    <source>
        <dbReference type="PROSITE" id="PS51163"/>
    </source>
</evidence>
<dbReference type="InterPro" id="IPR038385">
    <property type="entry name" value="Sua5/YwlC_C"/>
</dbReference>
<dbReference type="EC" id="2.7.7.87" evidence="3 13"/>
<dbReference type="GO" id="GO:0000049">
    <property type="term" value="F:tRNA binding"/>
    <property type="evidence" value="ECO:0007669"/>
    <property type="project" value="TreeGrafter"/>
</dbReference>
<evidence type="ECO:0000313" key="16">
    <source>
        <dbReference type="EMBL" id="GGM32710.1"/>
    </source>
</evidence>
<feature type="binding site" evidence="14">
    <location>
        <position position="67"/>
    </location>
    <ligand>
        <name>ATP</name>
        <dbReference type="ChEBI" id="CHEBI:30616"/>
    </ligand>
</feature>
<comment type="catalytic activity">
    <reaction evidence="12 13">
        <text>L-threonine + hydrogencarbonate + ATP = L-threonylcarbamoyladenylate + diphosphate + H2O</text>
        <dbReference type="Rhea" id="RHEA:36407"/>
        <dbReference type="ChEBI" id="CHEBI:15377"/>
        <dbReference type="ChEBI" id="CHEBI:17544"/>
        <dbReference type="ChEBI" id="CHEBI:30616"/>
        <dbReference type="ChEBI" id="CHEBI:33019"/>
        <dbReference type="ChEBI" id="CHEBI:57926"/>
        <dbReference type="ChEBI" id="CHEBI:73682"/>
        <dbReference type="EC" id="2.7.7.87"/>
    </reaction>
</comment>
<keyword evidence="7 13" id="KW-0819">tRNA processing</keyword>
<dbReference type="AlphaFoldDB" id="A0A917TQS6"/>
<dbReference type="InterPro" id="IPR050156">
    <property type="entry name" value="TC-AMP_synthase_SUA5"/>
</dbReference>
<dbReference type="OrthoDB" id="9814580at2"/>
<feature type="binding site" evidence="14">
    <location>
        <position position="200"/>
    </location>
    <ligand>
        <name>ATP</name>
        <dbReference type="ChEBI" id="CHEBI:30616"/>
    </ligand>
</feature>
<evidence type="ECO:0000256" key="12">
    <source>
        <dbReference type="ARBA" id="ARBA00048366"/>
    </source>
</evidence>
<protein>
    <recommendedName>
        <fullName evidence="4 13">Threonylcarbamoyl-AMP synthase</fullName>
        <shortName evidence="13">TC-AMP synthase</shortName>
        <ecNumber evidence="3 13">2.7.7.87</ecNumber>
    </recommendedName>
    <alternativeName>
        <fullName evidence="11 13">L-threonylcarbamoyladenylate synthase</fullName>
    </alternativeName>
</protein>
<dbReference type="PIRSF" id="PIRSF004930">
    <property type="entry name" value="Tln_factor_SUA5"/>
    <property type="match status" value="1"/>
</dbReference>
<dbReference type="Proteomes" id="UP000618460">
    <property type="component" value="Unassembled WGS sequence"/>
</dbReference>
<evidence type="ECO:0000256" key="2">
    <source>
        <dbReference type="ARBA" id="ARBA00007663"/>
    </source>
</evidence>
<keyword evidence="10 13" id="KW-0067">ATP-binding</keyword>
<evidence type="ECO:0000256" key="13">
    <source>
        <dbReference type="PIRNR" id="PIRNR004930"/>
    </source>
</evidence>
<dbReference type="SUPFAM" id="SSF55821">
    <property type="entry name" value="YrdC/RibB"/>
    <property type="match status" value="1"/>
</dbReference>
<evidence type="ECO:0000256" key="11">
    <source>
        <dbReference type="ARBA" id="ARBA00029774"/>
    </source>
</evidence>
<feature type="binding site" evidence="14">
    <location>
        <position position="126"/>
    </location>
    <ligand>
        <name>L-threonine</name>
        <dbReference type="ChEBI" id="CHEBI:57926"/>
    </ligand>
</feature>
<comment type="function">
    <text evidence="13">Required for the formation of a threonylcarbamoyl group on adenosine at position 37 (t(6)A37) in tRNAs that read codons beginning with adenine.</text>
</comment>
<feature type="binding site" evidence="14">
    <location>
        <position position="63"/>
    </location>
    <ligand>
        <name>ATP</name>
        <dbReference type="ChEBI" id="CHEBI:30616"/>
    </ligand>
</feature>
<feature type="binding site" evidence="14">
    <location>
        <position position="146"/>
    </location>
    <ligand>
        <name>L-threonine</name>
        <dbReference type="ChEBI" id="CHEBI:57926"/>
    </ligand>
</feature>
<dbReference type="GO" id="GO:0005524">
    <property type="term" value="F:ATP binding"/>
    <property type="evidence" value="ECO:0007669"/>
    <property type="project" value="UniProtKB-UniRule"/>
</dbReference>
<evidence type="ECO:0000256" key="4">
    <source>
        <dbReference type="ARBA" id="ARBA00015492"/>
    </source>
</evidence>
<dbReference type="InterPro" id="IPR017945">
    <property type="entry name" value="DHBP_synth_RibB-like_a/b_dom"/>
</dbReference>
<feature type="domain" description="YrdC-like" evidence="15">
    <location>
        <begin position="18"/>
        <end position="204"/>
    </location>
</feature>
<comment type="subcellular location">
    <subcellularLocation>
        <location evidence="1 13">Cytoplasm</location>
    </subcellularLocation>
</comment>
<evidence type="ECO:0000256" key="10">
    <source>
        <dbReference type="ARBA" id="ARBA00022840"/>
    </source>
</evidence>
<dbReference type="Gene3D" id="3.90.870.10">
    <property type="entry name" value="DHBP synthase"/>
    <property type="match status" value="1"/>
</dbReference>
<dbReference type="GO" id="GO:0006450">
    <property type="term" value="P:regulation of translational fidelity"/>
    <property type="evidence" value="ECO:0007669"/>
    <property type="project" value="TreeGrafter"/>
</dbReference>
<feature type="binding site" evidence="14">
    <location>
        <position position="156"/>
    </location>
    <ligand>
        <name>ATP</name>
        <dbReference type="ChEBI" id="CHEBI:30616"/>
    </ligand>
</feature>
<evidence type="ECO:0000256" key="1">
    <source>
        <dbReference type="ARBA" id="ARBA00004496"/>
    </source>
</evidence>
<dbReference type="PANTHER" id="PTHR17490:SF16">
    <property type="entry name" value="THREONYLCARBAMOYL-AMP SYNTHASE"/>
    <property type="match status" value="1"/>
</dbReference>
<dbReference type="NCBIfam" id="TIGR00057">
    <property type="entry name" value="L-threonylcarbamoyladenylate synthase"/>
    <property type="match status" value="1"/>
</dbReference>